<feature type="domain" description="Putative DnaT-like" evidence="1">
    <location>
        <begin position="110"/>
        <end position="182"/>
    </location>
</feature>
<proteinExistence type="predicted"/>
<accession>A0A6M3IIX3</accession>
<evidence type="ECO:0000259" key="1">
    <source>
        <dbReference type="Pfam" id="PF20557"/>
    </source>
</evidence>
<name>A0A6M3IIX3_9ZZZZ</name>
<dbReference type="Pfam" id="PF20557">
    <property type="entry name" value="DnaT_2"/>
    <property type="match status" value="1"/>
</dbReference>
<evidence type="ECO:0000313" key="3">
    <source>
        <dbReference type="EMBL" id="QJA80949.1"/>
    </source>
</evidence>
<protein>
    <recommendedName>
        <fullName evidence="1">Putative DnaT-like domain-containing protein</fullName>
    </recommendedName>
</protein>
<dbReference type="EMBL" id="MT141215">
    <property type="protein sequence ID" value="QJA56382.1"/>
    <property type="molecule type" value="Genomic_DNA"/>
</dbReference>
<reference evidence="2" key="1">
    <citation type="submission" date="2020-03" db="EMBL/GenBank/DDBJ databases">
        <title>The deep terrestrial virosphere.</title>
        <authorList>
            <person name="Holmfeldt K."/>
            <person name="Nilsson E."/>
            <person name="Simone D."/>
            <person name="Lopez-Fernandez M."/>
            <person name="Wu X."/>
            <person name="de Brujin I."/>
            <person name="Lundin D."/>
            <person name="Andersson A."/>
            <person name="Bertilsson S."/>
            <person name="Dopson M."/>
        </authorList>
    </citation>
    <scope>NUCLEOTIDE SEQUENCE</scope>
    <source>
        <strain evidence="3">MM415A00614</strain>
        <strain evidence="2">MM415B01864</strain>
    </source>
</reference>
<gene>
    <name evidence="3" type="ORF">MM415A00614_0018</name>
    <name evidence="2" type="ORF">MM415B01864_0005</name>
</gene>
<dbReference type="AlphaFoldDB" id="A0A6M3IIX3"/>
<dbReference type="InterPro" id="IPR046787">
    <property type="entry name" value="DnaT_2"/>
</dbReference>
<sequence>MKFDHKSSYFYKYPADVFNVAYDFNADIDSADTISSMTATAFDGDGDVASGLISSVTASTPNTGKFTISSGTNGETYSIKLVCVTSNSQTFTRYVTCEVVGDVTLVTKLGAPTANSYVTLTEANEYIRNKRGHSNVWDTLSPEGKKRILIEACKDINRFNFTGEAYYDNQSLPFPDTTHETVTGNVATPLSTTRIKNTSLSNDTYGSEKFNHNYWQYGTLHITSATPLRDICNIASSNSLTDIVSLDVALSASPTTNTKFIVFAPLAKEIKYAQIEQTLFIVETEGSKSIFRTKDMGVEESRIGDVSVRFKKGSSAQKIAISPTAYKLMSRWFRKSLRVGRA</sequence>
<dbReference type="InterPro" id="IPR056928">
    <property type="entry name" value="Gp77-like"/>
</dbReference>
<evidence type="ECO:0000313" key="2">
    <source>
        <dbReference type="EMBL" id="QJA56382.1"/>
    </source>
</evidence>
<dbReference type="Pfam" id="PF23148">
    <property type="entry name" value="Gp77"/>
    <property type="match status" value="1"/>
</dbReference>
<dbReference type="EMBL" id="MT142442">
    <property type="protein sequence ID" value="QJA80949.1"/>
    <property type="molecule type" value="Genomic_DNA"/>
</dbReference>
<organism evidence="2">
    <name type="scientific">viral metagenome</name>
    <dbReference type="NCBI Taxonomy" id="1070528"/>
    <lineage>
        <taxon>unclassified sequences</taxon>
        <taxon>metagenomes</taxon>
        <taxon>organismal metagenomes</taxon>
    </lineage>
</organism>